<gene>
    <name evidence="1" type="ORF">FHR36_005251</name>
</gene>
<keyword evidence="2" id="KW-1185">Reference proteome</keyword>
<comment type="caution">
    <text evidence="1">The sequence shown here is derived from an EMBL/GenBank/DDBJ whole genome shotgun (WGS) entry which is preliminary data.</text>
</comment>
<reference evidence="1 2" key="1">
    <citation type="submission" date="2022-06" db="EMBL/GenBank/DDBJ databases">
        <title>Sequencing the genomes of 1000 actinobacteria strains.</title>
        <authorList>
            <person name="Klenk H.-P."/>
        </authorList>
    </citation>
    <scope>NUCLEOTIDE SEQUENCE [LARGE SCALE GENOMIC DNA]</scope>
    <source>
        <strain evidence="1 2">DSM 41656</strain>
    </source>
</reference>
<proteinExistence type="predicted"/>
<dbReference type="PANTHER" id="PTHR14136">
    <property type="entry name" value="BTB_POZ DOMAIN-CONTAINING PROTEIN KCTD9"/>
    <property type="match status" value="1"/>
</dbReference>
<protein>
    <submittedName>
        <fullName evidence="1">Uncharacterized protein YjbI with pentapeptide repeats</fullName>
    </submittedName>
</protein>
<dbReference type="InterPro" id="IPR001646">
    <property type="entry name" value="5peptide_repeat"/>
</dbReference>
<dbReference type="Proteomes" id="UP001206483">
    <property type="component" value="Unassembled WGS sequence"/>
</dbReference>
<dbReference type="InterPro" id="IPR051082">
    <property type="entry name" value="Pentapeptide-BTB/POZ_domain"/>
</dbReference>
<dbReference type="SUPFAM" id="SSF141571">
    <property type="entry name" value="Pentapeptide repeat-like"/>
    <property type="match status" value="1"/>
</dbReference>
<accession>A0ABT1J3R8</accession>
<dbReference type="EMBL" id="JAMZDX010000005">
    <property type="protein sequence ID" value="MCP2312085.1"/>
    <property type="molecule type" value="Genomic_DNA"/>
</dbReference>
<organism evidence="1 2">
    <name type="scientific">Kitasatospora paracochleata</name>
    <dbReference type="NCBI Taxonomy" id="58354"/>
    <lineage>
        <taxon>Bacteria</taxon>
        <taxon>Bacillati</taxon>
        <taxon>Actinomycetota</taxon>
        <taxon>Actinomycetes</taxon>
        <taxon>Kitasatosporales</taxon>
        <taxon>Streptomycetaceae</taxon>
        <taxon>Kitasatospora</taxon>
    </lineage>
</organism>
<dbReference type="PANTHER" id="PTHR14136:SF17">
    <property type="entry name" value="BTB_POZ DOMAIN-CONTAINING PROTEIN KCTD9"/>
    <property type="match status" value="1"/>
</dbReference>
<dbReference type="Pfam" id="PF00805">
    <property type="entry name" value="Pentapeptide"/>
    <property type="match status" value="1"/>
</dbReference>
<sequence length="277" mass="30001">MTHARDVQPADRTRLDLISDCGSCFGLCCVALPFARSADFAANKDAGTPCRNLQADFRCGIHSSLRDKGYSGCTVFDCFGAGQKVSQVTFGGTDWRRDPETARQMFAAFPVMRQLHELLRYVDEALRLPAAKAVHGELRRAMETIDALTLRDAADLVETDVAAVRGPVGELLLRAGELVRARVPGKKRNHRGADLMGARLKGADLRGANLRGAYLIAADLRGADLRSADLIGADFRDADLRGADLTDALFLTQPQLNAAKGDATTRIPATLARPSHW</sequence>
<name>A0ABT1J3R8_9ACTN</name>
<dbReference type="RefSeq" id="WP_253800929.1">
    <property type="nucleotide sequence ID" value="NZ_BAAAUB010000034.1"/>
</dbReference>
<dbReference type="Gene3D" id="2.160.20.80">
    <property type="entry name" value="E3 ubiquitin-protein ligase SopA"/>
    <property type="match status" value="1"/>
</dbReference>
<evidence type="ECO:0000313" key="1">
    <source>
        <dbReference type="EMBL" id="MCP2312085.1"/>
    </source>
</evidence>
<evidence type="ECO:0000313" key="2">
    <source>
        <dbReference type="Proteomes" id="UP001206483"/>
    </source>
</evidence>